<dbReference type="AlphaFoldDB" id="M3Y778"/>
<reference evidence="2" key="1">
    <citation type="submission" date="2024-06" db="UniProtKB">
        <authorList>
            <consortium name="Ensembl"/>
        </authorList>
    </citation>
    <scope>IDENTIFICATION</scope>
</reference>
<proteinExistence type="predicted"/>
<sequence length="69" mass="7407">MTRNRQIPEKPTAAPFGDSKPSRFLQHIPTPLLLKEEVGCLPESAACGIRARRAAAPLCLGSSFKVTSS</sequence>
<accession>M3Y778</accession>
<dbReference type="HOGENOM" id="CLU_2775310_0_0_1"/>
<organism evidence="2">
    <name type="scientific">Mustela putorius furo</name>
    <name type="common">European domestic ferret</name>
    <name type="synonym">Mustela furo</name>
    <dbReference type="NCBI Taxonomy" id="9669"/>
    <lineage>
        <taxon>Eukaryota</taxon>
        <taxon>Metazoa</taxon>
        <taxon>Chordata</taxon>
        <taxon>Craniata</taxon>
        <taxon>Vertebrata</taxon>
        <taxon>Euteleostomi</taxon>
        <taxon>Mammalia</taxon>
        <taxon>Eutheria</taxon>
        <taxon>Laurasiatheria</taxon>
        <taxon>Carnivora</taxon>
        <taxon>Caniformia</taxon>
        <taxon>Musteloidea</taxon>
        <taxon>Mustelidae</taxon>
        <taxon>Mustelinae</taxon>
        <taxon>Mustela</taxon>
    </lineage>
</organism>
<protein>
    <submittedName>
        <fullName evidence="2">Uncharacterized protein</fullName>
    </submittedName>
</protein>
<name>M3Y778_MUSPF</name>
<dbReference type="EMBL" id="AEYP01022767">
    <property type="status" value="NOT_ANNOTATED_CDS"/>
    <property type="molecule type" value="Genomic_DNA"/>
</dbReference>
<evidence type="ECO:0000256" key="1">
    <source>
        <dbReference type="SAM" id="MobiDB-lite"/>
    </source>
</evidence>
<feature type="region of interest" description="Disordered" evidence="1">
    <location>
        <begin position="1"/>
        <end position="22"/>
    </location>
</feature>
<dbReference type="Ensembl" id="ENSMPUT00000007304.1">
    <property type="protein sequence ID" value="ENSMPUP00000007185.1"/>
    <property type="gene ID" value="ENSMPUG00000007243.1"/>
</dbReference>
<dbReference type="InParanoid" id="M3Y778"/>
<evidence type="ECO:0000313" key="2">
    <source>
        <dbReference type="Ensembl" id="ENSMPUP00000007185.1"/>
    </source>
</evidence>